<feature type="compositionally biased region" description="Low complexity" evidence="1">
    <location>
        <begin position="120"/>
        <end position="135"/>
    </location>
</feature>
<evidence type="ECO:0000313" key="2">
    <source>
        <dbReference type="EMBL" id="JAC79617.1"/>
    </source>
</evidence>
<name>A0A061S3B8_9CHLO</name>
<organism evidence="2">
    <name type="scientific">Tetraselmis sp. GSL018</name>
    <dbReference type="NCBI Taxonomy" id="582737"/>
    <lineage>
        <taxon>Eukaryota</taxon>
        <taxon>Viridiplantae</taxon>
        <taxon>Chlorophyta</taxon>
        <taxon>core chlorophytes</taxon>
        <taxon>Chlorodendrophyceae</taxon>
        <taxon>Chlorodendrales</taxon>
        <taxon>Chlorodendraceae</taxon>
        <taxon>Tetraselmis</taxon>
    </lineage>
</organism>
<evidence type="ECO:0000256" key="1">
    <source>
        <dbReference type="SAM" id="MobiDB-lite"/>
    </source>
</evidence>
<protein>
    <submittedName>
        <fullName evidence="2">Uncharacterized protein</fullName>
    </submittedName>
</protein>
<feature type="region of interest" description="Disordered" evidence="1">
    <location>
        <begin position="1"/>
        <end position="203"/>
    </location>
</feature>
<dbReference type="PANTHER" id="PTHR15176:SF1">
    <property type="entry name" value="NEPHROCYSTIN-1"/>
    <property type="match status" value="1"/>
</dbReference>
<reference evidence="2" key="1">
    <citation type="submission" date="2014-05" db="EMBL/GenBank/DDBJ databases">
        <title>The transcriptome of the halophilic microalga Tetraselmis sp. GSL018 isolated from the Great Salt Lake, Utah.</title>
        <authorList>
            <person name="Jinkerson R.E."/>
            <person name="D'Adamo S."/>
            <person name="Posewitz M.C."/>
        </authorList>
    </citation>
    <scope>NUCLEOTIDE SEQUENCE</scope>
    <source>
        <strain evidence="2">GSL018</strain>
    </source>
</reference>
<feature type="compositionally biased region" description="Acidic residues" evidence="1">
    <location>
        <begin position="105"/>
        <end position="119"/>
    </location>
</feature>
<proteinExistence type="predicted"/>
<dbReference type="GO" id="GO:0005929">
    <property type="term" value="C:cilium"/>
    <property type="evidence" value="ECO:0007669"/>
    <property type="project" value="TreeGrafter"/>
</dbReference>
<dbReference type="GO" id="GO:0005737">
    <property type="term" value="C:cytoplasm"/>
    <property type="evidence" value="ECO:0007669"/>
    <property type="project" value="TreeGrafter"/>
</dbReference>
<gene>
    <name evidence="2" type="ORF">TSPGSL018_12276</name>
</gene>
<sequence>MSARKLEALPKMPARLTPLGTGADAETNLRPLAPLGTDVPKLPQSSSGRSLGPASSTANESRSEYKEGSVADEAETSHSTESSAERDTRKGQTTVETGSDSQDSEKEEEEEDGDDDETDGSTQSDSDGEISSGSDPTEEQRESSLSGDEDDMPDRELEVSPSFNSEGISRSEPMRRPPANAGSVGDDPFEGQGSPESGNMRRPLSPMTQLIQATDNTFLVTNVDIKQTAAKLRTALRRDTMQYMRSLGQLRMRARPSILQRRLKEGKGTMREAIRPMLGDDGLCLPGFFIDEDSNLLPSPNVPQFKVEIVKAQGIPRKVVPHRPDPPQLRIARVSIYDPKSRAFHGNVHTVLAGKSSDTGNVWYFDQSLPFVARSLLNQPALQLYVEFNVSYELTPQEASRLPAAHRRAAEQVDELTVAWALVPFSSGVHLRKPRRLALPLMCGGLVSPQTLAKEAKEARRKRGFFKNITSRHLKPQIVVNLQPVQPAHANHMSLSMLPDNFAGDVHTCMMVACYRAAFARSIGQDKVFVSAVTDPVIAAFPSLMDDPQLRAMMHRLWEQHIVAAAVHKVEHIKQIFRQVVTMLWPVLHAQAVPPLSIMNFNSHQAARMERLSEFAASHPAAALSHSAYHWLHKPFDASEVRFSFADDLGPSA</sequence>
<feature type="compositionally biased region" description="Basic and acidic residues" evidence="1">
    <location>
        <begin position="61"/>
        <end position="90"/>
    </location>
</feature>
<accession>A0A061S3B8</accession>
<dbReference type="EMBL" id="GBEZ01005722">
    <property type="protein sequence ID" value="JAC79617.1"/>
    <property type="molecule type" value="Transcribed_RNA"/>
</dbReference>
<dbReference type="InterPro" id="IPR039687">
    <property type="entry name" value="NPHP1"/>
</dbReference>
<dbReference type="AlphaFoldDB" id="A0A061S3B8"/>
<feature type="compositionally biased region" description="Low complexity" evidence="1">
    <location>
        <begin position="45"/>
        <end position="56"/>
    </location>
</feature>
<dbReference type="PANTHER" id="PTHR15176">
    <property type="entry name" value="NEPHROCYSTIN"/>
    <property type="match status" value="1"/>
</dbReference>